<keyword evidence="8" id="KW-0812">Transmembrane</keyword>
<dbReference type="Gene3D" id="3.30.2410.10">
    <property type="entry name" value="Hect, E3 ligase catalytic domain"/>
    <property type="match status" value="1"/>
</dbReference>
<dbReference type="InParanoid" id="K3X469"/>
<dbReference type="Pfam" id="PF00632">
    <property type="entry name" value="HECT"/>
    <property type="match status" value="1"/>
</dbReference>
<dbReference type="InterPro" id="IPR000569">
    <property type="entry name" value="HECT_dom"/>
</dbReference>
<evidence type="ECO:0000256" key="5">
    <source>
        <dbReference type="ARBA" id="ARBA00022786"/>
    </source>
</evidence>
<evidence type="ECO:0000256" key="7">
    <source>
        <dbReference type="SAM" id="MobiDB-lite"/>
    </source>
</evidence>
<dbReference type="VEuPathDB" id="FungiDB:PYU1_G011992"/>
<feature type="region of interest" description="Disordered" evidence="7">
    <location>
        <begin position="224"/>
        <end position="256"/>
    </location>
</feature>
<keyword evidence="8" id="KW-1133">Transmembrane helix</keyword>
<dbReference type="InterPro" id="IPR035983">
    <property type="entry name" value="Hect_E3_ubiquitin_ligase"/>
</dbReference>
<dbReference type="SMART" id="SM00119">
    <property type="entry name" value="HECTc"/>
    <property type="match status" value="1"/>
</dbReference>
<dbReference type="STRING" id="431595.K3X469"/>
<dbReference type="CDD" id="cd00078">
    <property type="entry name" value="HECTc"/>
    <property type="match status" value="1"/>
</dbReference>
<keyword evidence="4" id="KW-0808">Transferase</keyword>
<feature type="compositionally biased region" description="Low complexity" evidence="7">
    <location>
        <begin position="226"/>
        <end position="243"/>
    </location>
</feature>
<dbReference type="EMBL" id="GL376621">
    <property type="status" value="NOT_ANNOTATED_CDS"/>
    <property type="molecule type" value="Genomic_DNA"/>
</dbReference>
<accession>K3X469</accession>
<dbReference type="SUPFAM" id="SSF56204">
    <property type="entry name" value="Hect, E3 ligase catalytic domain"/>
    <property type="match status" value="1"/>
</dbReference>
<evidence type="ECO:0000313" key="10">
    <source>
        <dbReference type="EnsemblProtists" id="PYU1_T012018"/>
    </source>
</evidence>
<dbReference type="GO" id="GO:0016567">
    <property type="term" value="P:protein ubiquitination"/>
    <property type="evidence" value="ECO:0007669"/>
    <property type="project" value="TreeGrafter"/>
</dbReference>
<reference evidence="10" key="3">
    <citation type="submission" date="2015-02" db="UniProtKB">
        <authorList>
            <consortium name="EnsemblProtists"/>
        </authorList>
    </citation>
    <scope>IDENTIFICATION</scope>
    <source>
        <strain evidence="10">DAOM BR144</strain>
    </source>
</reference>
<dbReference type="GO" id="GO:0005737">
    <property type="term" value="C:cytoplasm"/>
    <property type="evidence" value="ECO:0007669"/>
    <property type="project" value="TreeGrafter"/>
</dbReference>
<evidence type="ECO:0000256" key="2">
    <source>
        <dbReference type="ARBA" id="ARBA00004906"/>
    </source>
</evidence>
<dbReference type="PANTHER" id="PTHR11254:SF440">
    <property type="entry name" value="E3 UBIQUITIN-PROTEIN LIGASE NEDD-4"/>
    <property type="match status" value="1"/>
</dbReference>
<comment type="pathway">
    <text evidence="2">Protein modification; protein ubiquitination.</text>
</comment>
<evidence type="ECO:0000259" key="9">
    <source>
        <dbReference type="PROSITE" id="PS50237"/>
    </source>
</evidence>
<dbReference type="Proteomes" id="UP000019132">
    <property type="component" value="Unassembled WGS sequence"/>
</dbReference>
<dbReference type="HOGENOM" id="CLU_002173_10_0_1"/>
<dbReference type="InterPro" id="IPR050409">
    <property type="entry name" value="E3_ubiq-protein_ligase"/>
</dbReference>
<dbReference type="eggNOG" id="KOG0939">
    <property type="taxonomic scope" value="Eukaryota"/>
</dbReference>
<evidence type="ECO:0000256" key="4">
    <source>
        <dbReference type="ARBA" id="ARBA00022679"/>
    </source>
</evidence>
<dbReference type="FunFam" id="3.30.2410.10:FF:000009">
    <property type="entry name" value="Probable E3 ubiquitin-protein ligase HECTD2"/>
    <property type="match status" value="1"/>
</dbReference>
<proteinExistence type="predicted"/>
<dbReference type="EnsemblProtists" id="PYU1_T012018">
    <property type="protein sequence ID" value="PYU1_T012018"/>
    <property type="gene ID" value="PYU1_G011992"/>
</dbReference>
<feature type="domain" description="HECT" evidence="9">
    <location>
        <begin position="368"/>
        <end position="699"/>
    </location>
</feature>
<dbReference type="AlphaFoldDB" id="K3X469"/>
<dbReference type="EC" id="2.3.2.26" evidence="3"/>
<keyword evidence="11" id="KW-1185">Reference proteome</keyword>
<feature type="transmembrane region" description="Helical" evidence="8">
    <location>
        <begin position="6"/>
        <end position="23"/>
    </location>
</feature>
<reference evidence="11" key="1">
    <citation type="journal article" date="2010" name="Genome Biol.">
        <title>Genome sequence of the necrotrophic plant pathogen Pythium ultimum reveals original pathogenicity mechanisms and effector repertoire.</title>
        <authorList>
            <person name="Levesque C.A."/>
            <person name="Brouwer H."/>
            <person name="Cano L."/>
            <person name="Hamilton J.P."/>
            <person name="Holt C."/>
            <person name="Huitema E."/>
            <person name="Raffaele S."/>
            <person name="Robideau G.P."/>
            <person name="Thines M."/>
            <person name="Win J."/>
            <person name="Zerillo M.M."/>
            <person name="Beakes G.W."/>
            <person name="Boore J.L."/>
            <person name="Busam D."/>
            <person name="Dumas B."/>
            <person name="Ferriera S."/>
            <person name="Fuerstenberg S.I."/>
            <person name="Gachon C.M."/>
            <person name="Gaulin E."/>
            <person name="Govers F."/>
            <person name="Grenville-Briggs L."/>
            <person name="Horner N."/>
            <person name="Hostetler J."/>
            <person name="Jiang R.H."/>
            <person name="Johnson J."/>
            <person name="Krajaejun T."/>
            <person name="Lin H."/>
            <person name="Meijer H.J."/>
            <person name="Moore B."/>
            <person name="Morris P."/>
            <person name="Phuntmart V."/>
            <person name="Puiu D."/>
            <person name="Shetty J."/>
            <person name="Stajich J.E."/>
            <person name="Tripathy S."/>
            <person name="Wawra S."/>
            <person name="van West P."/>
            <person name="Whitty B.R."/>
            <person name="Coutinho P.M."/>
            <person name="Henrissat B."/>
            <person name="Martin F."/>
            <person name="Thomas P.D."/>
            <person name="Tyler B.M."/>
            <person name="De Vries R.P."/>
            <person name="Kamoun S."/>
            <person name="Yandell M."/>
            <person name="Tisserat N."/>
            <person name="Buell C.R."/>
        </authorList>
    </citation>
    <scope>NUCLEOTIDE SEQUENCE</scope>
    <source>
        <strain evidence="11">DAOM:BR144</strain>
    </source>
</reference>
<feature type="region of interest" description="Disordered" evidence="7">
    <location>
        <begin position="90"/>
        <end position="132"/>
    </location>
</feature>
<evidence type="ECO:0000256" key="6">
    <source>
        <dbReference type="PROSITE-ProRule" id="PRU00104"/>
    </source>
</evidence>
<organism evidence="10 11">
    <name type="scientific">Globisporangium ultimum (strain ATCC 200006 / CBS 805.95 / DAOM BR144)</name>
    <name type="common">Pythium ultimum</name>
    <dbReference type="NCBI Taxonomy" id="431595"/>
    <lineage>
        <taxon>Eukaryota</taxon>
        <taxon>Sar</taxon>
        <taxon>Stramenopiles</taxon>
        <taxon>Oomycota</taxon>
        <taxon>Peronosporomycetes</taxon>
        <taxon>Pythiales</taxon>
        <taxon>Pythiaceae</taxon>
        <taxon>Globisporangium</taxon>
    </lineage>
</organism>
<protein>
    <recommendedName>
        <fullName evidence="3">HECT-type E3 ubiquitin transferase</fullName>
        <ecNumber evidence="3">2.3.2.26</ecNumber>
    </recommendedName>
</protein>
<sequence>MKETFVGLLVGFAVCWVLLVVCVRRSHRERLRDEALHAPLLDSNEHRLDAALRGAEDGYKACALCGFENFKRFQFCNICGEQLVQDDDVDDANGASDSATEQRPKAASPHTTTTTTTTRSPREQAVVTQRQKRAKNRKEWVRKLGFDGELFWYREGLKSLDSPFPGFALQYKGEEPPLLEKRRRDDDAFADTDTTCASEFDRASLTVVVVPSAASAPVEHALLPISGSSNDSASSRSRASVSSMAHENQLDGGESETDRFMRVGKEKCERELQDAMSSIQLHLLPALTADPAHLPLPVNTTNAGLQWRDILSLSSQVFPKKYAHFVTTTAALIVSSENLKISVNRDYLFEDSMDAICVLPIENILTAIRIHFFNEAGIDAGGLHREWFMLVNEQLVDPDRGLFRCVNKDEQSFYLNGNSQYDAGEHHLRYYYASGRLVGRALLEGYVLGFHLALPLLKMILGLPISFRDLEFFDLELYRNLLWLLENDGAEALGLDFSITETHGDNGAVVVDLIPDGRHIDVTDENKHEYVERRFRYLLFESVSSQLYVFLKGIYEVIPQELLMLFDPEEFDYLLCGSDEIDVDDWERNTRYTVGLHGHQAVVWFWELVREMPNEYRRRLLHFATGSSRVPIAGFSALTSYDGRLCPFTLKGVRLVKDGYIVSHACFNRLDLPLHVDRNQLKAVLQATVETKMYGFTTH</sequence>
<dbReference type="GO" id="GO:0006511">
    <property type="term" value="P:ubiquitin-dependent protein catabolic process"/>
    <property type="evidence" value="ECO:0007669"/>
    <property type="project" value="TreeGrafter"/>
</dbReference>
<keyword evidence="8" id="KW-0472">Membrane</keyword>
<comment type="catalytic activity">
    <reaction evidence="1">
        <text>S-ubiquitinyl-[E2 ubiquitin-conjugating enzyme]-L-cysteine + [acceptor protein]-L-lysine = [E2 ubiquitin-conjugating enzyme]-L-cysteine + N(6)-ubiquitinyl-[acceptor protein]-L-lysine.</text>
        <dbReference type="EC" id="2.3.2.26"/>
    </reaction>
</comment>
<name>K3X469_GLOUD</name>
<dbReference type="Gene3D" id="3.90.1750.10">
    <property type="entry name" value="Hect, E3 ligase catalytic domains"/>
    <property type="match status" value="1"/>
</dbReference>
<evidence type="ECO:0000256" key="3">
    <source>
        <dbReference type="ARBA" id="ARBA00012485"/>
    </source>
</evidence>
<dbReference type="Gene3D" id="3.30.2160.10">
    <property type="entry name" value="Hect, E3 ligase catalytic domain"/>
    <property type="match status" value="1"/>
</dbReference>
<dbReference type="PANTHER" id="PTHR11254">
    <property type="entry name" value="HECT DOMAIN UBIQUITIN-PROTEIN LIGASE"/>
    <property type="match status" value="1"/>
</dbReference>
<dbReference type="FunFam" id="3.30.2160.10:FF:000001">
    <property type="entry name" value="E3 ubiquitin-protein ligase NEDD4-like"/>
    <property type="match status" value="1"/>
</dbReference>
<feature type="active site" description="Glycyl thioester intermediate" evidence="6">
    <location>
        <position position="666"/>
    </location>
</feature>
<dbReference type="GO" id="GO:0061630">
    <property type="term" value="F:ubiquitin protein ligase activity"/>
    <property type="evidence" value="ECO:0007669"/>
    <property type="project" value="UniProtKB-EC"/>
</dbReference>
<reference evidence="11" key="2">
    <citation type="submission" date="2010-04" db="EMBL/GenBank/DDBJ databases">
        <authorList>
            <person name="Buell R."/>
            <person name="Hamilton J."/>
            <person name="Hostetler J."/>
        </authorList>
    </citation>
    <scope>NUCLEOTIDE SEQUENCE [LARGE SCALE GENOMIC DNA]</scope>
    <source>
        <strain evidence="11">DAOM:BR144</strain>
    </source>
</reference>
<evidence type="ECO:0000256" key="8">
    <source>
        <dbReference type="SAM" id="Phobius"/>
    </source>
</evidence>
<dbReference type="PROSITE" id="PS50237">
    <property type="entry name" value="HECT"/>
    <property type="match status" value="1"/>
</dbReference>
<evidence type="ECO:0000313" key="11">
    <source>
        <dbReference type="Proteomes" id="UP000019132"/>
    </source>
</evidence>
<evidence type="ECO:0000256" key="1">
    <source>
        <dbReference type="ARBA" id="ARBA00000885"/>
    </source>
</evidence>
<keyword evidence="5 6" id="KW-0833">Ubl conjugation pathway</keyword>